<dbReference type="EMBL" id="BCTB01000009">
    <property type="protein sequence ID" value="GAT14591.1"/>
    <property type="molecule type" value="Genomic_DNA"/>
</dbReference>
<dbReference type="OMA" id="IDPQFFA"/>
<accession>A0A117IM11</accession>
<dbReference type="AlphaFoldDB" id="A0A117IM11"/>
<evidence type="ECO:0000259" key="2">
    <source>
        <dbReference type="Pfam" id="PF18702"/>
    </source>
</evidence>
<dbReference type="STRING" id="1797.RMCT_1561"/>
<protein>
    <recommendedName>
        <fullName evidence="2">DUF5642 domain-containing protein</fullName>
    </recommendedName>
</protein>
<feature type="signal peptide" evidence="1">
    <location>
        <begin position="1"/>
        <end position="21"/>
    </location>
</feature>
<evidence type="ECO:0000313" key="4">
    <source>
        <dbReference type="Proteomes" id="UP000069654"/>
    </source>
</evidence>
<gene>
    <name evidence="3" type="ORF">RMCT_1561</name>
</gene>
<dbReference type="Proteomes" id="UP000069654">
    <property type="component" value="Unassembled WGS sequence"/>
</dbReference>
<dbReference type="Pfam" id="PF18702">
    <property type="entry name" value="DUF5642"/>
    <property type="match status" value="1"/>
</dbReference>
<evidence type="ECO:0000256" key="1">
    <source>
        <dbReference type="SAM" id="SignalP"/>
    </source>
</evidence>
<dbReference type="OrthoDB" id="4637146at2"/>
<dbReference type="InterPro" id="IPR041313">
    <property type="entry name" value="DUF5642"/>
</dbReference>
<dbReference type="RefSeq" id="WP_003924115.1">
    <property type="nucleotide sequence ID" value="NZ_BCTB01000009.1"/>
</dbReference>
<reference evidence="3 4" key="1">
    <citation type="journal article" date="2016" name="Genome Announc.">
        <title>Draft Genome Sequences of Five Rapidly Growing Mycobacterium Species, M. thermoresistibile, M. fortuitum subsp. acetamidolyticum, M. canariasense, M. brisbanense, and M. novocastrense.</title>
        <authorList>
            <person name="Katahira K."/>
            <person name="Ogura Y."/>
            <person name="Gotoh Y."/>
            <person name="Hayashi T."/>
        </authorList>
    </citation>
    <scope>NUCLEOTIDE SEQUENCE [LARGE SCALE GENOMIC DNA]</scope>
    <source>
        <strain evidence="3 4">JCM6362</strain>
    </source>
</reference>
<name>A0A117IM11_MYCTH</name>
<organism evidence="3 4">
    <name type="scientific">Mycolicibacterium thermoresistibile</name>
    <name type="common">Mycobacterium thermoresistibile</name>
    <dbReference type="NCBI Taxonomy" id="1797"/>
    <lineage>
        <taxon>Bacteria</taxon>
        <taxon>Bacillati</taxon>
        <taxon>Actinomycetota</taxon>
        <taxon>Actinomycetes</taxon>
        <taxon>Mycobacteriales</taxon>
        <taxon>Mycobacteriaceae</taxon>
        <taxon>Mycolicibacterium</taxon>
    </lineage>
</organism>
<proteinExistence type="predicted"/>
<feature type="domain" description="DUF5642" evidence="2">
    <location>
        <begin position="33"/>
        <end position="222"/>
    </location>
</feature>
<feature type="chain" id="PRO_5038814142" description="DUF5642 domain-containing protein" evidence="1">
    <location>
        <begin position="22"/>
        <end position="223"/>
    </location>
</feature>
<comment type="caution">
    <text evidence="3">The sequence shown here is derived from an EMBL/GenBank/DDBJ whole genome shotgun (WGS) entry which is preliminary data.</text>
</comment>
<dbReference type="PROSITE" id="PS51257">
    <property type="entry name" value="PROKAR_LIPOPROTEIN"/>
    <property type="match status" value="1"/>
</dbReference>
<keyword evidence="1" id="KW-0732">Signal</keyword>
<evidence type="ECO:0000313" key="3">
    <source>
        <dbReference type="EMBL" id="GAT14591.1"/>
    </source>
</evidence>
<sequence length="223" mass="23767">MLKLKSALVVALVLTGLTACSTDDAEQDAPQADITRIHTLGEGFGPEFKVTEVPKAGIDPRLFESQPIPPGLTFDPPECDQFGSNRLLEPGLQGNMAAITAEGEGNRFIAIALETSEPISLNKPADNCKRVTFDGPNAGGVVENVESPQIDGAETVGTHRTLETRFAGQQPNRGEVFSYVASFDNYAVIVTANPLVLPDQPVEPVDTERARNLLVDAVDAVRG</sequence>
<reference evidence="4" key="2">
    <citation type="submission" date="2016-02" db="EMBL/GenBank/DDBJ databases">
        <title>Draft genome sequence of five rapidly growing Mycobacterium species.</title>
        <authorList>
            <person name="Katahira K."/>
            <person name="Gotou Y."/>
            <person name="Iida K."/>
            <person name="Ogura Y."/>
            <person name="Hayashi T."/>
        </authorList>
    </citation>
    <scope>NUCLEOTIDE SEQUENCE [LARGE SCALE GENOMIC DNA]</scope>
    <source>
        <strain evidence="4">JCM6362</strain>
    </source>
</reference>